<dbReference type="OMA" id="AHTFEAN"/>
<comment type="similarity">
    <text evidence="2 6">Belongs to the glycosyltransferase 92 family.</text>
</comment>
<protein>
    <recommendedName>
        <fullName evidence="6">Glycosyltransferase family 92 protein</fullName>
        <ecNumber evidence="6">2.4.1.-</ecNumber>
    </recommendedName>
</protein>
<dbReference type="HOGENOM" id="CLU_048942_0_0_1"/>
<dbReference type="OrthoDB" id="2526284at2759"/>
<evidence type="ECO:0000256" key="5">
    <source>
        <dbReference type="ARBA" id="ARBA00023136"/>
    </source>
</evidence>
<keyword evidence="6" id="KW-1133">Transmembrane helix</keyword>
<gene>
    <name evidence="7" type="ORF">CRE_03333</name>
</gene>
<dbReference type="AlphaFoldDB" id="E3MYM8"/>
<evidence type="ECO:0000256" key="1">
    <source>
        <dbReference type="ARBA" id="ARBA00004167"/>
    </source>
</evidence>
<dbReference type="GO" id="GO:0016757">
    <property type="term" value="F:glycosyltransferase activity"/>
    <property type="evidence" value="ECO:0007669"/>
    <property type="project" value="UniProtKB-UniRule"/>
</dbReference>
<dbReference type="InParanoid" id="E3MYM8"/>
<dbReference type="PANTHER" id="PTHR47024">
    <property type="entry name" value="BIOFILM ABSENT ON HEAD (AFTER YERSINIA EXPOSURE)-RELATED"/>
    <property type="match status" value="1"/>
</dbReference>
<feature type="transmembrane region" description="Helical" evidence="6">
    <location>
        <begin position="6"/>
        <end position="30"/>
    </location>
</feature>
<evidence type="ECO:0000256" key="6">
    <source>
        <dbReference type="RuleBase" id="RU366017"/>
    </source>
</evidence>
<evidence type="ECO:0000313" key="7">
    <source>
        <dbReference type="EMBL" id="EFP12157.1"/>
    </source>
</evidence>
<accession>E3MYM8</accession>
<proteinExistence type="inferred from homology"/>
<dbReference type="InterPro" id="IPR008166">
    <property type="entry name" value="Glyco_transf_92"/>
</dbReference>
<keyword evidence="6" id="KW-0812">Transmembrane</keyword>
<reference evidence="7" key="1">
    <citation type="submission" date="2007-07" db="EMBL/GenBank/DDBJ databases">
        <title>PCAP assembly of the Caenorhabditis remanei genome.</title>
        <authorList>
            <consortium name="The Caenorhabditis remanei Sequencing Consortium"/>
            <person name="Wilson R.K."/>
        </authorList>
    </citation>
    <scope>NUCLEOTIDE SEQUENCE [LARGE SCALE GENOMIC DNA]</scope>
    <source>
        <strain evidence="7">PB4641</strain>
    </source>
</reference>
<sequence length="484" mass="55311">MVVLKIFKSPLCIVSVILFVFLIVINDYLLSENYSSSLRKMLRIGALERNVDDLFPIKFYHIAFVDYRTNTPRLRIFSISGCLGNSKYLNVDIHQKGMRTPARMKIYGRPMEGHCPSAYWPATPCFFSAHTFEANLSVTGGLTKVVIKLGLRKVELSVQEIHNPVQKGITMCLIPMYYYSQWQNIVLYIEAWRAQGATRFIVFYHSSTKDTRKVLDYYQDLGIIEMRPWPSFGSLPNDIAEKYPNIDNSAYIFAYFLALNLCIPEIKTTIGAVIDFDEIAVPRNGTTLDYATKEMTGTNVGALIFENNYVSMNPSIYTSEFSGVSSPTFYSKSGPQKVRHSMFERLISYLFFQYIFNASVIELCQVHHVESFIDKSKISKKSDGALLHLRYNVKSFQANTILKPFRFFPNNASHHIQNMHETVKSIFGKTPPPVSLKSLNTFNICEKRSENQGMCHGATCKSDMDAVHEWVYDRTEGVFLSGEY</sequence>
<dbReference type="eggNOG" id="ENOG502TGET">
    <property type="taxonomic scope" value="Eukaryota"/>
</dbReference>
<keyword evidence="3 6" id="KW-0328">Glycosyltransferase</keyword>
<comment type="subcellular location">
    <subcellularLocation>
        <location evidence="1">Membrane</location>
        <topology evidence="1">Single-pass membrane protein</topology>
    </subcellularLocation>
</comment>
<evidence type="ECO:0000256" key="4">
    <source>
        <dbReference type="ARBA" id="ARBA00022679"/>
    </source>
</evidence>
<dbReference type="Pfam" id="PF01697">
    <property type="entry name" value="Glyco_transf_92"/>
    <property type="match status" value="1"/>
</dbReference>
<keyword evidence="5 6" id="KW-0472">Membrane</keyword>
<organism evidence="8">
    <name type="scientific">Caenorhabditis remanei</name>
    <name type="common">Caenorhabditis vulgaris</name>
    <dbReference type="NCBI Taxonomy" id="31234"/>
    <lineage>
        <taxon>Eukaryota</taxon>
        <taxon>Metazoa</taxon>
        <taxon>Ecdysozoa</taxon>
        <taxon>Nematoda</taxon>
        <taxon>Chromadorea</taxon>
        <taxon>Rhabditida</taxon>
        <taxon>Rhabditina</taxon>
        <taxon>Rhabditomorpha</taxon>
        <taxon>Rhabditoidea</taxon>
        <taxon>Rhabditidae</taxon>
        <taxon>Peloderinae</taxon>
        <taxon>Caenorhabditis</taxon>
    </lineage>
</organism>
<evidence type="ECO:0000256" key="3">
    <source>
        <dbReference type="ARBA" id="ARBA00022676"/>
    </source>
</evidence>
<dbReference type="EMBL" id="DS268497">
    <property type="protein sequence ID" value="EFP12157.1"/>
    <property type="molecule type" value="Genomic_DNA"/>
</dbReference>
<name>E3MYM8_CAERE</name>
<dbReference type="Proteomes" id="UP000008281">
    <property type="component" value="Unassembled WGS sequence"/>
</dbReference>
<dbReference type="EC" id="2.4.1.-" evidence="6"/>
<dbReference type="GO" id="GO:0016020">
    <property type="term" value="C:membrane"/>
    <property type="evidence" value="ECO:0007669"/>
    <property type="project" value="UniProtKB-SubCell"/>
</dbReference>
<evidence type="ECO:0000256" key="2">
    <source>
        <dbReference type="ARBA" id="ARBA00007647"/>
    </source>
</evidence>
<evidence type="ECO:0000313" key="8">
    <source>
        <dbReference type="Proteomes" id="UP000008281"/>
    </source>
</evidence>
<dbReference type="PANTHER" id="PTHR47024:SF2">
    <property type="entry name" value="GLYCOSYLTRANSFERASE FAMILY 92 PROTEIN"/>
    <property type="match status" value="1"/>
</dbReference>
<keyword evidence="4 6" id="KW-0808">Transferase</keyword>
<keyword evidence="8" id="KW-1185">Reference proteome</keyword>